<dbReference type="SUPFAM" id="SSF53067">
    <property type="entry name" value="Actin-like ATPase domain"/>
    <property type="match status" value="2"/>
</dbReference>
<accession>A9KGG3</accession>
<dbReference type="NCBIfam" id="TIGR03725">
    <property type="entry name" value="T6A_YeaZ"/>
    <property type="match status" value="1"/>
</dbReference>
<dbReference type="InterPro" id="IPR000905">
    <property type="entry name" value="Gcp-like_dom"/>
</dbReference>
<dbReference type="CDD" id="cd24032">
    <property type="entry name" value="ASKHA_NBD_TsaB"/>
    <property type="match status" value="1"/>
</dbReference>
<dbReference type="AlphaFoldDB" id="A9KGG3"/>
<evidence type="ECO:0000259" key="7">
    <source>
        <dbReference type="Pfam" id="PF00814"/>
    </source>
</evidence>
<dbReference type="PANTHER" id="PTHR11735:SF11">
    <property type="entry name" value="TRNA THREONYLCARBAMOYLADENOSINE BIOSYNTHESIS PROTEIN TSAB"/>
    <property type="match status" value="1"/>
</dbReference>
<keyword evidence="5" id="KW-0819">tRNA processing</keyword>
<dbReference type="FunFam" id="3.30.420.40:FF:000097">
    <property type="entry name" value="tRNA threonylcarbamoyladenosine biosynthesis protein TsaB"/>
    <property type="match status" value="1"/>
</dbReference>
<evidence type="ECO:0000256" key="5">
    <source>
        <dbReference type="ARBA" id="ARBA00022694"/>
    </source>
</evidence>
<dbReference type="Gene3D" id="3.30.420.40">
    <property type="match status" value="2"/>
</dbReference>
<protein>
    <recommendedName>
        <fullName evidence="3">tRNA threonylcarbamoyladenosine biosynthesis protein TsaB</fullName>
    </recommendedName>
    <alternativeName>
        <fullName evidence="6">t(6)A37 threonylcarbamoyladenosine biosynthesis protein TsaB</fullName>
    </alternativeName>
</protein>
<gene>
    <name evidence="8" type="primary">yeaZ</name>
    <name evidence="8" type="ordered locus">CBUD_1458</name>
</gene>
<dbReference type="Pfam" id="PF00814">
    <property type="entry name" value="TsaD"/>
    <property type="match status" value="1"/>
</dbReference>
<dbReference type="KEGG" id="cbd:CBUD_1458"/>
<evidence type="ECO:0000256" key="1">
    <source>
        <dbReference type="ARBA" id="ARBA00004496"/>
    </source>
</evidence>
<comment type="similarity">
    <text evidence="2">Belongs to the KAE1 / TsaD family. TsaB subfamily.</text>
</comment>
<dbReference type="InterPro" id="IPR022496">
    <property type="entry name" value="T6A_TsaB"/>
</dbReference>
<dbReference type="Proteomes" id="UP000008555">
    <property type="component" value="Chromosome"/>
</dbReference>
<name>A9KGG3_COXBN</name>
<comment type="subcellular location">
    <subcellularLocation>
        <location evidence="1">Cytoplasm</location>
    </subcellularLocation>
</comment>
<evidence type="ECO:0000313" key="8">
    <source>
        <dbReference type="EMBL" id="ABS78263.1"/>
    </source>
</evidence>
<evidence type="ECO:0000256" key="6">
    <source>
        <dbReference type="ARBA" id="ARBA00032446"/>
    </source>
</evidence>
<keyword evidence="4" id="KW-0963">Cytoplasm</keyword>
<dbReference type="RefSeq" id="WP_005771031.1">
    <property type="nucleotide sequence ID" value="NC_009727.1"/>
</dbReference>
<dbReference type="InterPro" id="IPR043129">
    <property type="entry name" value="ATPase_NBD"/>
</dbReference>
<dbReference type="HOGENOM" id="CLU_064886_2_0_6"/>
<evidence type="ECO:0000313" key="9">
    <source>
        <dbReference type="Proteomes" id="UP000008555"/>
    </source>
</evidence>
<dbReference type="GO" id="GO:0005829">
    <property type="term" value="C:cytosol"/>
    <property type="evidence" value="ECO:0007669"/>
    <property type="project" value="TreeGrafter"/>
</dbReference>
<dbReference type="GO" id="GO:0002949">
    <property type="term" value="P:tRNA threonylcarbamoyladenosine modification"/>
    <property type="evidence" value="ECO:0007669"/>
    <property type="project" value="InterPro"/>
</dbReference>
<evidence type="ECO:0000256" key="2">
    <source>
        <dbReference type="ARBA" id="ARBA00010493"/>
    </source>
</evidence>
<organism evidence="8 9">
    <name type="scientific">Coxiella burnetii (strain Dugway 5J108-111)</name>
    <dbReference type="NCBI Taxonomy" id="434922"/>
    <lineage>
        <taxon>Bacteria</taxon>
        <taxon>Pseudomonadati</taxon>
        <taxon>Pseudomonadota</taxon>
        <taxon>Gammaproteobacteria</taxon>
        <taxon>Legionellales</taxon>
        <taxon>Coxiellaceae</taxon>
        <taxon>Coxiella</taxon>
    </lineage>
</organism>
<dbReference type="PANTHER" id="PTHR11735">
    <property type="entry name" value="TRNA N6-ADENOSINE THREONYLCARBAMOYLTRANSFERASE"/>
    <property type="match status" value="1"/>
</dbReference>
<feature type="domain" description="Gcp-like" evidence="7">
    <location>
        <begin position="29"/>
        <end position="219"/>
    </location>
</feature>
<proteinExistence type="inferred from homology"/>
<evidence type="ECO:0000256" key="4">
    <source>
        <dbReference type="ARBA" id="ARBA00022490"/>
    </source>
</evidence>
<evidence type="ECO:0000256" key="3">
    <source>
        <dbReference type="ARBA" id="ARBA00019012"/>
    </source>
</evidence>
<reference evidence="8 9" key="1">
    <citation type="journal article" date="2009" name="Infect. Immun.">
        <title>Comparative genomics reveal extensive transposon-mediated genomic plasticity and diversity among potential effector proteins within the genus Coxiella.</title>
        <authorList>
            <person name="Beare P.A."/>
            <person name="Unsworth N."/>
            <person name="Andoh M."/>
            <person name="Voth D.E."/>
            <person name="Omsland A."/>
            <person name="Gilk S.D."/>
            <person name="Williams K.P."/>
            <person name="Sobral B.W."/>
            <person name="Kupko J.J.III."/>
            <person name="Porcella S.F."/>
            <person name="Samuel J.E."/>
            <person name="Heinzen R.A."/>
        </authorList>
    </citation>
    <scope>NUCLEOTIDE SEQUENCE [LARGE SCALE GENOMIC DNA]</scope>
    <source>
        <strain evidence="8 9">Dugway 5J108-111</strain>
    </source>
</reference>
<dbReference type="EMBL" id="CP000733">
    <property type="protein sequence ID" value="ABS78263.1"/>
    <property type="molecule type" value="Genomic_DNA"/>
</dbReference>
<sequence length="226" mass="24631">MSIILALETATAACSAALWLNGNIELQFEIAPQRHSDIILGMIDALLNKTQIELNHVDAIAFGSGPGSFMGVRIAAGVAQGLAFGIDRPVIPVSTLQVLAQAAYQKKKNEYILAGWDARMNSIYWGGYQVGSHGIMQPIILDQVSNPTDINWPDKDWLAAGNAWSIYQSFLKKSAPKMDADIYPDAASLALIANQKYLKGEVVPPEKSEPTYIRDQVTQAPFTNKN</sequence>